<dbReference type="Pfam" id="PF19745">
    <property type="entry name" value="FUT8_N_cat"/>
    <property type="match status" value="1"/>
</dbReference>
<protein>
    <recommendedName>
        <fullName evidence="4">GT23 domain-containing protein</fullName>
    </recommendedName>
</protein>
<dbReference type="InterPro" id="IPR045573">
    <property type="entry name" value="Fut8_N_cat"/>
</dbReference>
<dbReference type="OrthoDB" id="2014825at2759"/>
<evidence type="ECO:0000313" key="5">
    <source>
        <dbReference type="EMBL" id="CAG7686969.1"/>
    </source>
</evidence>
<accession>A0A8J2JBA2</accession>
<evidence type="ECO:0000256" key="1">
    <source>
        <dbReference type="ARBA" id="ARBA00022676"/>
    </source>
</evidence>
<evidence type="ECO:0000259" key="4">
    <source>
        <dbReference type="PROSITE" id="PS51659"/>
    </source>
</evidence>
<reference evidence="5" key="1">
    <citation type="submission" date="2021-06" db="EMBL/GenBank/DDBJ databases">
        <authorList>
            <person name="Hodson N. C."/>
            <person name="Mongue J. A."/>
            <person name="Jaron S. K."/>
        </authorList>
    </citation>
    <scope>NUCLEOTIDE SEQUENCE</scope>
</reference>
<feature type="region of interest" description="Important for donor substrate binding" evidence="3">
    <location>
        <begin position="26"/>
        <end position="27"/>
    </location>
</feature>
<organism evidence="5 6">
    <name type="scientific">Allacma fusca</name>
    <dbReference type="NCBI Taxonomy" id="39272"/>
    <lineage>
        <taxon>Eukaryota</taxon>
        <taxon>Metazoa</taxon>
        <taxon>Ecdysozoa</taxon>
        <taxon>Arthropoda</taxon>
        <taxon>Hexapoda</taxon>
        <taxon>Collembola</taxon>
        <taxon>Symphypleona</taxon>
        <taxon>Sminthuridae</taxon>
        <taxon>Allacma</taxon>
    </lineage>
</organism>
<keyword evidence="6" id="KW-1185">Reference proteome</keyword>
<comment type="caution">
    <text evidence="5">The sequence shown here is derived from an EMBL/GenBank/DDBJ whole genome shotgun (WGS) entry which is preliminary data.</text>
</comment>
<keyword evidence="2 3" id="KW-0808">Transferase</keyword>
<dbReference type="AlphaFoldDB" id="A0A8J2JBA2"/>
<dbReference type="Proteomes" id="UP000708208">
    <property type="component" value="Unassembled WGS sequence"/>
</dbReference>
<gene>
    <name evidence="5" type="ORF">AFUS01_LOCUS3188</name>
</gene>
<name>A0A8J2JBA2_9HEXA</name>
<keyword evidence="1 3" id="KW-0328">Glycosyltransferase</keyword>
<proteinExistence type="inferred from homology"/>
<dbReference type="PROSITE" id="PS51659">
    <property type="entry name" value="GT23"/>
    <property type="match status" value="1"/>
</dbReference>
<sequence>MHDTIGIYENRLDFDGNQPVIGIQARRTDKIKEAKNSYHSIDEYEHIFKMYFQMLGKRQDTKTVFVASDDHTVLMHIRKSYKLPTWKILGFDTNTTMSNQKERNSDSGLISIVRDVHFLTKCNFVICGLSSNICRLILEIMATRFPN</sequence>
<evidence type="ECO:0000313" key="6">
    <source>
        <dbReference type="Proteomes" id="UP000708208"/>
    </source>
</evidence>
<evidence type="ECO:0000256" key="2">
    <source>
        <dbReference type="ARBA" id="ARBA00022679"/>
    </source>
</evidence>
<feature type="non-terminal residue" evidence="5">
    <location>
        <position position="1"/>
    </location>
</feature>
<dbReference type="PANTHER" id="PTHR13132">
    <property type="entry name" value="ALPHA- 1,6 -FUCOSYLTRANSFERASE"/>
    <property type="match status" value="1"/>
</dbReference>
<comment type="similarity">
    <text evidence="3">Belongs to the glycosyltransferase 23 family.</text>
</comment>
<feature type="domain" description="GT23" evidence="4">
    <location>
        <begin position="1"/>
        <end position="147"/>
    </location>
</feature>
<dbReference type="PANTHER" id="PTHR13132:SF29">
    <property type="entry name" value="ALPHA-(1,6)-FUCOSYLTRANSFERASE"/>
    <property type="match status" value="1"/>
</dbReference>
<dbReference type="GO" id="GO:0046921">
    <property type="term" value="F:alpha-(1-&gt;6)-fucosyltransferase activity"/>
    <property type="evidence" value="ECO:0007669"/>
    <property type="project" value="TreeGrafter"/>
</dbReference>
<dbReference type="GO" id="GO:0006487">
    <property type="term" value="P:protein N-linked glycosylation"/>
    <property type="evidence" value="ECO:0007669"/>
    <property type="project" value="TreeGrafter"/>
</dbReference>
<evidence type="ECO:0000256" key="3">
    <source>
        <dbReference type="PROSITE-ProRule" id="PRU00992"/>
    </source>
</evidence>
<dbReference type="EMBL" id="CAJVCH010019026">
    <property type="protein sequence ID" value="CAG7686969.1"/>
    <property type="molecule type" value="Genomic_DNA"/>
</dbReference>
<dbReference type="InterPro" id="IPR027350">
    <property type="entry name" value="GT23_dom"/>
</dbReference>